<protein>
    <recommendedName>
        <fullName evidence="1">non-specific serine/threonine protein kinase</fullName>
        <ecNumber evidence="1">2.7.11.1</ecNumber>
    </recommendedName>
</protein>
<dbReference type="EnsemblMetazoa" id="OVOC1780.1">
    <property type="protein sequence ID" value="OVOC1780.1"/>
    <property type="gene ID" value="WBGene00238589"/>
</dbReference>
<comment type="similarity">
    <text evidence="8">Belongs to the protein kinase superfamily.</text>
</comment>
<dbReference type="InterPro" id="IPR011009">
    <property type="entry name" value="Kinase-like_dom_sf"/>
</dbReference>
<evidence type="ECO:0000256" key="1">
    <source>
        <dbReference type="ARBA" id="ARBA00012513"/>
    </source>
</evidence>
<feature type="binding site" evidence="7">
    <location>
        <position position="79"/>
    </location>
    <ligand>
        <name>ATP</name>
        <dbReference type="ChEBI" id="CHEBI:30616"/>
    </ligand>
</feature>
<evidence type="ECO:0000256" key="6">
    <source>
        <dbReference type="ARBA" id="ARBA00022840"/>
    </source>
</evidence>
<evidence type="ECO:0000256" key="4">
    <source>
        <dbReference type="ARBA" id="ARBA00022741"/>
    </source>
</evidence>
<dbReference type="AlphaFoldDB" id="A0A8R1XPK2"/>
<reference evidence="10" key="2">
    <citation type="submission" date="2022-06" db="UniProtKB">
        <authorList>
            <consortium name="EnsemblMetazoa"/>
        </authorList>
    </citation>
    <scope>IDENTIFICATION</scope>
</reference>
<dbReference type="InterPro" id="IPR000719">
    <property type="entry name" value="Prot_kinase_dom"/>
</dbReference>
<dbReference type="GO" id="GO:0005524">
    <property type="term" value="F:ATP binding"/>
    <property type="evidence" value="ECO:0007669"/>
    <property type="project" value="UniProtKB-UniRule"/>
</dbReference>
<sequence length="422" mass="48617">MSTSLMINAGPAKEKLEQISSAVMPIPNTETRYVAPDPPTNSNWVRDNFIVGNLLGSGTFGDVYQIKCRRGLGTSYAMKILARNNLPKFIAMELRILQRFGGVHNIVRIHAAHREYDRVFIVMDYFDHTSFKEVIASVTIPEILDYMKNLLDALRYLHGKGIIHRDIKPSNFLYNRSKHKYCLIDFGLCEETFDTQLPQNLINHHDIEKQNVFKDLEVSYEIRKICKNNRTRNECDCYGLPRVCDMCTKRPRLHVSRAGTAGFRAPELLLKYRQRTTLIDIWSAGIIFLSLLCRKHPVMRPDDDYEAIAQIAVIFGSEPIEQLAQKNNSTLLASWNFPGLDIVKFVNVIRNGEIPRQGKYCYTCRNLFYDNHDGKCMCRISEEHSLNELAPDERQAFEILKRCLIIDPNMRYTAEMLLASLS</sequence>
<dbReference type="PANTHER" id="PTHR44167:SF23">
    <property type="entry name" value="CDC7 KINASE, ISOFORM A-RELATED"/>
    <property type="match status" value="1"/>
</dbReference>
<dbReference type="SUPFAM" id="SSF56112">
    <property type="entry name" value="Protein kinase-like (PK-like)"/>
    <property type="match status" value="1"/>
</dbReference>
<keyword evidence="2 8" id="KW-0723">Serine/threonine-protein kinase</keyword>
<keyword evidence="3" id="KW-0808">Transferase</keyword>
<evidence type="ECO:0000259" key="9">
    <source>
        <dbReference type="PROSITE" id="PS50011"/>
    </source>
</evidence>
<accession>A0A8R1XPK2</accession>
<dbReference type="PROSITE" id="PS00108">
    <property type="entry name" value="PROTEIN_KINASE_ST"/>
    <property type="match status" value="1"/>
</dbReference>
<keyword evidence="4 7" id="KW-0547">Nucleotide-binding</keyword>
<evidence type="ECO:0000256" key="2">
    <source>
        <dbReference type="ARBA" id="ARBA00022527"/>
    </source>
</evidence>
<dbReference type="EC" id="2.7.11.1" evidence="1"/>
<dbReference type="InterPro" id="IPR008271">
    <property type="entry name" value="Ser/Thr_kinase_AS"/>
</dbReference>
<dbReference type="PROSITE" id="PS00107">
    <property type="entry name" value="PROTEIN_KINASE_ATP"/>
    <property type="match status" value="1"/>
</dbReference>
<dbReference type="Gene3D" id="1.10.510.10">
    <property type="entry name" value="Transferase(Phosphotransferase) domain 1"/>
    <property type="match status" value="1"/>
</dbReference>
<proteinExistence type="inferred from homology"/>
<evidence type="ECO:0000256" key="7">
    <source>
        <dbReference type="PROSITE-ProRule" id="PRU10141"/>
    </source>
</evidence>
<dbReference type="GO" id="GO:0005634">
    <property type="term" value="C:nucleus"/>
    <property type="evidence" value="ECO:0007669"/>
    <property type="project" value="TreeGrafter"/>
</dbReference>
<name>A0A8R1XPK2_ONCVO</name>
<dbReference type="Pfam" id="PF00069">
    <property type="entry name" value="Pkinase"/>
    <property type="match status" value="2"/>
</dbReference>
<evidence type="ECO:0000256" key="5">
    <source>
        <dbReference type="ARBA" id="ARBA00022777"/>
    </source>
</evidence>
<keyword evidence="5" id="KW-0418">Kinase</keyword>
<dbReference type="PROSITE" id="PS50011">
    <property type="entry name" value="PROTEIN_KINASE_DOM"/>
    <property type="match status" value="1"/>
</dbReference>
<dbReference type="OMA" id="FFRCEDD"/>
<dbReference type="Gene3D" id="3.30.200.20">
    <property type="entry name" value="Phosphorylase Kinase, domain 1"/>
    <property type="match status" value="1"/>
</dbReference>
<reference evidence="11" key="1">
    <citation type="submission" date="2013-10" db="EMBL/GenBank/DDBJ databases">
        <title>Genome sequencing of Onchocerca volvulus.</title>
        <authorList>
            <person name="Cotton J."/>
            <person name="Tsai J."/>
            <person name="Stanley E."/>
            <person name="Tracey A."/>
            <person name="Holroyd N."/>
            <person name="Lustigman S."/>
            <person name="Berriman M."/>
        </authorList>
    </citation>
    <scope>NUCLEOTIDE SEQUENCE</scope>
</reference>
<evidence type="ECO:0000256" key="8">
    <source>
        <dbReference type="RuleBase" id="RU000304"/>
    </source>
</evidence>
<dbReference type="InterPro" id="IPR017441">
    <property type="entry name" value="Protein_kinase_ATP_BS"/>
</dbReference>
<dbReference type="GO" id="GO:0004674">
    <property type="term" value="F:protein serine/threonine kinase activity"/>
    <property type="evidence" value="ECO:0007669"/>
    <property type="project" value="UniProtKB-KW"/>
</dbReference>
<evidence type="ECO:0000256" key="3">
    <source>
        <dbReference type="ARBA" id="ARBA00022679"/>
    </source>
</evidence>
<dbReference type="PANTHER" id="PTHR44167">
    <property type="entry name" value="OVARIAN-SPECIFIC SERINE/THREONINE-PROTEIN KINASE LOK-RELATED"/>
    <property type="match status" value="1"/>
</dbReference>
<dbReference type="Proteomes" id="UP000024404">
    <property type="component" value="Unassembled WGS sequence"/>
</dbReference>
<feature type="domain" description="Protein kinase" evidence="9">
    <location>
        <begin position="49"/>
        <end position="422"/>
    </location>
</feature>
<organism evidence="10 11">
    <name type="scientific">Onchocerca volvulus</name>
    <dbReference type="NCBI Taxonomy" id="6282"/>
    <lineage>
        <taxon>Eukaryota</taxon>
        <taxon>Metazoa</taxon>
        <taxon>Ecdysozoa</taxon>
        <taxon>Nematoda</taxon>
        <taxon>Chromadorea</taxon>
        <taxon>Rhabditida</taxon>
        <taxon>Spirurina</taxon>
        <taxon>Spiruromorpha</taxon>
        <taxon>Filarioidea</taxon>
        <taxon>Onchocercidae</taxon>
        <taxon>Onchocerca</taxon>
    </lineage>
</organism>
<evidence type="ECO:0000313" key="11">
    <source>
        <dbReference type="Proteomes" id="UP000024404"/>
    </source>
</evidence>
<keyword evidence="6 7" id="KW-0067">ATP-binding</keyword>
<dbReference type="GO" id="GO:0044773">
    <property type="term" value="P:mitotic DNA damage checkpoint signaling"/>
    <property type="evidence" value="ECO:0007669"/>
    <property type="project" value="TreeGrafter"/>
</dbReference>
<dbReference type="EMBL" id="CMVM020000052">
    <property type="status" value="NOT_ANNOTATED_CDS"/>
    <property type="molecule type" value="Genomic_DNA"/>
</dbReference>
<keyword evidence="11" id="KW-1185">Reference proteome</keyword>
<evidence type="ECO:0000313" key="10">
    <source>
        <dbReference type="EnsemblMetazoa" id="OVOC1780.1"/>
    </source>
</evidence>
<dbReference type="SMART" id="SM00220">
    <property type="entry name" value="S_TKc"/>
    <property type="match status" value="1"/>
</dbReference>